<name>A0AAV4QRE8_CAEEX</name>
<accession>A0AAV4QRE8</accession>
<feature type="region of interest" description="Disordered" evidence="1">
    <location>
        <begin position="1"/>
        <end position="27"/>
    </location>
</feature>
<feature type="region of interest" description="Disordered" evidence="1">
    <location>
        <begin position="52"/>
        <end position="77"/>
    </location>
</feature>
<evidence type="ECO:0000256" key="1">
    <source>
        <dbReference type="SAM" id="MobiDB-lite"/>
    </source>
</evidence>
<dbReference type="AlphaFoldDB" id="A0AAV4QRE8"/>
<keyword evidence="3" id="KW-1185">Reference proteome</keyword>
<comment type="caution">
    <text evidence="2">The sequence shown here is derived from an EMBL/GenBank/DDBJ whole genome shotgun (WGS) entry which is preliminary data.</text>
</comment>
<feature type="compositionally biased region" description="Basic and acidic residues" evidence="1">
    <location>
        <begin position="65"/>
        <end position="77"/>
    </location>
</feature>
<reference evidence="2 3" key="1">
    <citation type="submission" date="2021-06" db="EMBL/GenBank/DDBJ databases">
        <title>Caerostris extrusa draft genome.</title>
        <authorList>
            <person name="Kono N."/>
            <person name="Arakawa K."/>
        </authorList>
    </citation>
    <scope>NUCLEOTIDE SEQUENCE [LARGE SCALE GENOMIC DNA]</scope>
</reference>
<evidence type="ECO:0000313" key="3">
    <source>
        <dbReference type="Proteomes" id="UP001054945"/>
    </source>
</evidence>
<sequence>MIPGSRSDPRPPCPETMIPGSQSDPRPPWYVRSWFNLGNIATFLSEHSACFSFENGKHGNPSKGESNRTRQNGKDQD</sequence>
<evidence type="ECO:0000313" key="2">
    <source>
        <dbReference type="EMBL" id="GIY11839.1"/>
    </source>
</evidence>
<dbReference type="EMBL" id="BPLR01006707">
    <property type="protein sequence ID" value="GIY11839.1"/>
    <property type="molecule type" value="Genomic_DNA"/>
</dbReference>
<protein>
    <submittedName>
        <fullName evidence="2">Uncharacterized protein</fullName>
    </submittedName>
</protein>
<organism evidence="2 3">
    <name type="scientific">Caerostris extrusa</name>
    <name type="common">Bark spider</name>
    <name type="synonym">Caerostris bankana</name>
    <dbReference type="NCBI Taxonomy" id="172846"/>
    <lineage>
        <taxon>Eukaryota</taxon>
        <taxon>Metazoa</taxon>
        <taxon>Ecdysozoa</taxon>
        <taxon>Arthropoda</taxon>
        <taxon>Chelicerata</taxon>
        <taxon>Arachnida</taxon>
        <taxon>Araneae</taxon>
        <taxon>Araneomorphae</taxon>
        <taxon>Entelegynae</taxon>
        <taxon>Araneoidea</taxon>
        <taxon>Araneidae</taxon>
        <taxon>Caerostris</taxon>
    </lineage>
</organism>
<gene>
    <name evidence="2" type="ORF">CEXT_768231</name>
</gene>
<dbReference type="Proteomes" id="UP001054945">
    <property type="component" value="Unassembled WGS sequence"/>
</dbReference>
<proteinExistence type="predicted"/>